<dbReference type="FunFam" id="3.20.20.80:FF:000062">
    <property type="entry name" value="Klotho"/>
    <property type="match status" value="1"/>
</dbReference>
<keyword evidence="10" id="KW-0732">Signal</keyword>
<organism evidence="13 14">
    <name type="scientific">Collichthys lucidus</name>
    <name type="common">Big head croaker</name>
    <name type="synonym">Sciaena lucida</name>
    <dbReference type="NCBI Taxonomy" id="240159"/>
    <lineage>
        <taxon>Eukaryota</taxon>
        <taxon>Metazoa</taxon>
        <taxon>Chordata</taxon>
        <taxon>Craniata</taxon>
        <taxon>Vertebrata</taxon>
        <taxon>Euteleostomi</taxon>
        <taxon>Actinopterygii</taxon>
        <taxon>Neopterygii</taxon>
        <taxon>Teleostei</taxon>
        <taxon>Neoteleostei</taxon>
        <taxon>Acanthomorphata</taxon>
        <taxon>Eupercaria</taxon>
        <taxon>Sciaenidae</taxon>
        <taxon>Collichthys</taxon>
    </lineage>
</organism>
<keyword evidence="7" id="KW-0325">Glycoprotein</keyword>
<dbReference type="InterPro" id="IPR009060">
    <property type="entry name" value="UBA-like_sf"/>
</dbReference>
<dbReference type="GO" id="GO:0005886">
    <property type="term" value="C:plasma membrane"/>
    <property type="evidence" value="ECO:0007669"/>
    <property type="project" value="UniProtKB-SubCell"/>
</dbReference>
<dbReference type="Pfam" id="PF00179">
    <property type="entry name" value="UQ_con"/>
    <property type="match status" value="1"/>
</dbReference>
<dbReference type="Gene3D" id="3.10.110.10">
    <property type="entry name" value="Ubiquitin Conjugating Enzyme"/>
    <property type="match status" value="1"/>
</dbReference>
<dbReference type="InterPro" id="IPR033132">
    <property type="entry name" value="GH_1_N_CS"/>
</dbReference>
<dbReference type="GO" id="GO:0005975">
    <property type="term" value="P:carbohydrate metabolic process"/>
    <property type="evidence" value="ECO:0007669"/>
    <property type="project" value="InterPro"/>
</dbReference>
<keyword evidence="6" id="KW-0472">Membrane</keyword>
<dbReference type="Pfam" id="PF00627">
    <property type="entry name" value="UBA"/>
    <property type="match status" value="1"/>
</dbReference>
<reference evidence="13 14" key="1">
    <citation type="submission" date="2019-01" db="EMBL/GenBank/DDBJ databases">
        <title>Genome Assembly of Collichthys lucidus.</title>
        <authorList>
            <person name="Cai M."/>
            <person name="Xiao S."/>
        </authorList>
    </citation>
    <scope>NUCLEOTIDE SEQUENCE [LARGE SCALE GENOMIC DNA]</scope>
    <source>
        <strain evidence="13">JT15FE1705JMU</strain>
        <tissue evidence="13">Muscle</tissue>
    </source>
</reference>
<dbReference type="InterPro" id="IPR001360">
    <property type="entry name" value="Glyco_hydro_1"/>
</dbReference>
<dbReference type="PANTHER" id="PTHR10353">
    <property type="entry name" value="GLYCOSYL HYDROLASE"/>
    <property type="match status" value="1"/>
</dbReference>
<keyword evidence="2" id="KW-1003">Cell membrane</keyword>
<accession>A0A4U5UD96</accession>
<evidence type="ECO:0000256" key="8">
    <source>
        <dbReference type="ARBA" id="ARBA00060858"/>
    </source>
</evidence>
<evidence type="ECO:0000256" key="2">
    <source>
        <dbReference type="ARBA" id="ARBA00022475"/>
    </source>
</evidence>
<dbReference type="PROSITE" id="PS50127">
    <property type="entry name" value="UBC_2"/>
    <property type="match status" value="1"/>
</dbReference>
<evidence type="ECO:0000256" key="6">
    <source>
        <dbReference type="ARBA" id="ARBA00023136"/>
    </source>
</evidence>
<sequence length="1249" mass="140194">MLNHPSPATCQCLLLSLLLLACGWNKAACSLGEGRKIWQQPKPDPINKDQSFLHDNFPSGFLWGSGTSAFQTEGAWNQEGKGPSIWDHFTHSTAGTNLATETVDAASDSYTRWEEDVEALEYLGVRSYSFSLSWPRLFPDGNARGQPNTAAVNHYTRLIKRLLEKKIEPIVTLHHWDLPQVLQEHYGGWRNDTLVGLFEEYAAFCFRTFGSRVRYWLTMHNPYLVAVQGYGTGVHAPGETGGPAGSLIAAHNLIRAHAKAWHTYNSHFRATQKGQVSIVLGSHWVEPQRSQAMAANVELCQQSIESVLGWFAHPIFGDGDYPVSLKIKHGSFLPTFSPEEKLWVQATADFFALSFGPNILRLGRRLVQYGQTVTPDLRRALGWIKLEYGDLRVLVAEGGWFTEASVGKEDTIAIYLMKRFINQVLQAIKFDGVQVFGYTAWSLVDGFEWNNGFTIRRGLFYIDFSQPNRTRTPKTSAQYYRRVIADNGFPSDERVIKGRFPCEFHWGIADSTLEVHVYPFSPQFTDPHLYSWNLTGDKSLHPVPGVTLHTRQAQCTDFLAIRDHLRLFTSTGASHYRFALNWSLILPQGDLSNVNTEALRYYRCVLTELKKLDLEAIVILYYPTYRAPNLGLPGPLHASGGWLNSSTVGAFQEYAALCFQQLGSSVSYWITINEPNRLVDVYSSGKEMHEAAHSLLLAHAKVWRLYEREYSSQQRAMVSLALHADWVEPANPFLESHKAAAQRFLLFELGRFLDPLLGTRYEKEKHNKGDYPQELKAYLKERARVMGLPGSPLPNFTETEREELRGTLSFISLNHFTTRLVSPYPDTQIQFQQKQPPDHGCMMLSDPTWPSSSMGQALVPWGLRKILNWVSQRYGGALPVIVTASGVDDRAPMEDKLRQHFLISYLQEAFKARQIDKVNLLGFYLWKLQDRHAPQFGLFTSTHYQSKAKASIAVYREIITRGGFPEGNTTQTYSRGLVGEAVILSRPHTKKKKKKVREERLTVDTQRELHSASELQLTVRSDGGERGPKNRDGNTGGTMANIAVQRIKREFKEVLKSEELSPRLLAPANTGGSDTAAASGFTKQAVRVSLCRVGVKAKEVTVVRKRFIGLFIISGVHIAGTSKNQIKVDLVDENFTELKGEIAGPPDTPAAAMTLRTVLLSLQALLAAAEPDDPQDAVVANQYKQNSEMFKQTARLWSHVYAGAPVSSPEYTRKIDKLCAMGFEKNAVIVALSSKSWDVETATELLLSN</sequence>
<evidence type="ECO:0000256" key="1">
    <source>
        <dbReference type="ARBA" id="ARBA00004162"/>
    </source>
</evidence>
<evidence type="ECO:0000256" key="9">
    <source>
        <dbReference type="SAM" id="MobiDB-lite"/>
    </source>
</evidence>
<dbReference type="PRINTS" id="PR00131">
    <property type="entry name" value="GLHYDRLASE1"/>
</dbReference>
<dbReference type="SMART" id="SM00212">
    <property type="entry name" value="UBCc"/>
    <property type="match status" value="1"/>
</dbReference>
<dbReference type="Gene3D" id="3.20.20.80">
    <property type="entry name" value="Glycosidases"/>
    <property type="match status" value="3"/>
</dbReference>
<evidence type="ECO:0000259" key="11">
    <source>
        <dbReference type="PROSITE" id="PS50030"/>
    </source>
</evidence>
<dbReference type="PANTHER" id="PTHR10353:SF68">
    <property type="entry name" value="BETA-KLOTHO"/>
    <property type="match status" value="1"/>
</dbReference>
<keyword evidence="3" id="KW-0812">Transmembrane</keyword>
<evidence type="ECO:0000256" key="5">
    <source>
        <dbReference type="ARBA" id="ARBA00022989"/>
    </source>
</evidence>
<feature type="domain" description="UBC core" evidence="12">
    <location>
        <begin position="1042"/>
        <end position="1203"/>
    </location>
</feature>
<evidence type="ECO:0000259" key="12">
    <source>
        <dbReference type="PROSITE" id="PS50127"/>
    </source>
</evidence>
<keyword evidence="4" id="KW-0677">Repeat</keyword>
<evidence type="ECO:0000313" key="13">
    <source>
        <dbReference type="EMBL" id="TKS72389.1"/>
    </source>
</evidence>
<evidence type="ECO:0000256" key="4">
    <source>
        <dbReference type="ARBA" id="ARBA00022737"/>
    </source>
</evidence>
<dbReference type="InterPro" id="IPR017853">
    <property type="entry name" value="GH"/>
</dbReference>
<keyword evidence="5" id="KW-1133">Transmembrane helix</keyword>
<dbReference type="InterPro" id="IPR000608">
    <property type="entry name" value="UBC"/>
</dbReference>
<dbReference type="GO" id="GO:0004553">
    <property type="term" value="F:hydrolase activity, hydrolyzing O-glycosyl compounds"/>
    <property type="evidence" value="ECO:0007669"/>
    <property type="project" value="InterPro"/>
</dbReference>
<dbReference type="Gene3D" id="1.10.8.10">
    <property type="entry name" value="DNA helicase RuvA subunit, C-terminal domain"/>
    <property type="match status" value="1"/>
</dbReference>
<comment type="subcellular location">
    <subcellularLocation>
        <location evidence="1">Cell membrane</location>
        <topology evidence="1">Single-pass membrane protein</topology>
    </subcellularLocation>
</comment>
<dbReference type="InterPro" id="IPR016135">
    <property type="entry name" value="UBQ-conjugating_enzyme/RWD"/>
</dbReference>
<evidence type="ECO:0000256" key="7">
    <source>
        <dbReference type="ARBA" id="ARBA00023180"/>
    </source>
</evidence>
<protein>
    <submittedName>
        <fullName evidence="13">Beta-klotho</fullName>
    </submittedName>
</protein>
<feature type="domain" description="UBA" evidence="11">
    <location>
        <begin position="1209"/>
        <end position="1249"/>
    </location>
</feature>
<dbReference type="STRING" id="240159.A0A4U5UD96"/>
<proteinExistence type="inferred from homology"/>
<evidence type="ECO:0000313" key="14">
    <source>
        <dbReference type="Proteomes" id="UP000298787"/>
    </source>
</evidence>
<dbReference type="FunFam" id="3.20.20.80:FF:000042">
    <property type="entry name" value="Klotho"/>
    <property type="match status" value="1"/>
</dbReference>
<dbReference type="EMBL" id="CM014083">
    <property type="protein sequence ID" value="TKS72389.1"/>
    <property type="molecule type" value="Genomic_DNA"/>
</dbReference>
<dbReference type="FunFam" id="1.10.8.10:FF:000010">
    <property type="entry name" value="Putative ubiquitin-conjugating enzyme e2 k"/>
    <property type="match status" value="1"/>
</dbReference>
<dbReference type="InterPro" id="IPR015940">
    <property type="entry name" value="UBA"/>
</dbReference>
<dbReference type="SUPFAM" id="SSF46934">
    <property type="entry name" value="UBA-like"/>
    <property type="match status" value="1"/>
</dbReference>
<gene>
    <name evidence="13" type="ORF">D9C73_006463</name>
</gene>
<evidence type="ECO:0000256" key="3">
    <source>
        <dbReference type="ARBA" id="ARBA00022692"/>
    </source>
</evidence>
<feature type="signal peptide" evidence="10">
    <location>
        <begin position="1"/>
        <end position="29"/>
    </location>
</feature>
<feature type="chain" id="PRO_5020296614" evidence="10">
    <location>
        <begin position="30"/>
        <end position="1249"/>
    </location>
</feature>
<dbReference type="PROSITE" id="PS50030">
    <property type="entry name" value="UBA"/>
    <property type="match status" value="1"/>
</dbReference>
<dbReference type="SUPFAM" id="SSF54495">
    <property type="entry name" value="UBC-like"/>
    <property type="match status" value="1"/>
</dbReference>
<keyword evidence="14" id="KW-1185">Reference proteome</keyword>
<feature type="compositionally biased region" description="Basic and acidic residues" evidence="9">
    <location>
        <begin position="1022"/>
        <end position="1032"/>
    </location>
</feature>
<dbReference type="Pfam" id="PF00232">
    <property type="entry name" value="Glyco_hydro_1"/>
    <property type="match status" value="3"/>
</dbReference>
<dbReference type="Proteomes" id="UP000298787">
    <property type="component" value="Chromosome 6"/>
</dbReference>
<dbReference type="AlphaFoldDB" id="A0A4U5UD96"/>
<dbReference type="SUPFAM" id="SSF51445">
    <property type="entry name" value="(Trans)glycosidases"/>
    <property type="match status" value="2"/>
</dbReference>
<feature type="region of interest" description="Disordered" evidence="9">
    <location>
        <begin position="1018"/>
        <end position="1038"/>
    </location>
</feature>
<name>A0A4U5UD96_COLLU</name>
<comment type="similarity">
    <text evidence="8">Belongs to the glycosyl hydrolase 1 family. Klotho subfamily.</text>
</comment>
<dbReference type="PROSITE" id="PS00653">
    <property type="entry name" value="GLYCOSYL_HYDROL_F1_2"/>
    <property type="match status" value="1"/>
</dbReference>
<dbReference type="SMART" id="SM00165">
    <property type="entry name" value="UBA"/>
    <property type="match status" value="1"/>
</dbReference>
<evidence type="ECO:0000256" key="10">
    <source>
        <dbReference type="SAM" id="SignalP"/>
    </source>
</evidence>